<dbReference type="AlphaFoldDB" id="A0AAW2KPY9"/>
<dbReference type="PANTHER" id="PTHR48475">
    <property type="entry name" value="RIBONUCLEASE H"/>
    <property type="match status" value="1"/>
</dbReference>
<accession>A0AAW2KPY9</accession>
<evidence type="ECO:0000313" key="1">
    <source>
        <dbReference type="EMBL" id="KAL0309017.1"/>
    </source>
</evidence>
<dbReference type="PANTHER" id="PTHR48475:SF2">
    <property type="entry name" value="RIBONUCLEASE H"/>
    <property type="match status" value="1"/>
</dbReference>
<proteinExistence type="predicted"/>
<gene>
    <name evidence="1" type="ORF">Sradi_5844000</name>
</gene>
<comment type="caution">
    <text evidence="1">The sequence shown here is derived from an EMBL/GenBank/DDBJ whole genome shotgun (WGS) entry which is preliminary data.</text>
</comment>
<name>A0AAW2KPY9_SESRA</name>
<organism evidence="1">
    <name type="scientific">Sesamum radiatum</name>
    <name type="common">Black benniseed</name>
    <dbReference type="NCBI Taxonomy" id="300843"/>
    <lineage>
        <taxon>Eukaryota</taxon>
        <taxon>Viridiplantae</taxon>
        <taxon>Streptophyta</taxon>
        <taxon>Embryophyta</taxon>
        <taxon>Tracheophyta</taxon>
        <taxon>Spermatophyta</taxon>
        <taxon>Magnoliopsida</taxon>
        <taxon>eudicotyledons</taxon>
        <taxon>Gunneridae</taxon>
        <taxon>Pentapetalae</taxon>
        <taxon>asterids</taxon>
        <taxon>lamiids</taxon>
        <taxon>Lamiales</taxon>
        <taxon>Pedaliaceae</taxon>
        <taxon>Sesamum</taxon>
    </lineage>
</organism>
<sequence>MEKTPFNLVHGSKVVILAKVELETFKIQHYEQKNNDNLLLANLDLIDEVREDIRARLKGYKQTMVNIYNQRVKKREFLVGDLVLTRVGALRALEKLAPN</sequence>
<reference evidence="1" key="2">
    <citation type="journal article" date="2024" name="Plant">
        <title>Genomic evolution and insights into agronomic trait innovations of Sesamum species.</title>
        <authorList>
            <person name="Miao H."/>
            <person name="Wang L."/>
            <person name="Qu L."/>
            <person name="Liu H."/>
            <person name="Sun Y."/>
            <person name="Le M."/>
            <person name="Wang Q."/>
            <person name="Wei S."/>
            <person name="Zheng Y."/>
            <person name="Lin W."/>
            <person name="Duan Y."/>
            <person name="Cao H."/>
            <person name="Xiong S."/>
            <person name="Wang X."/>
            <person name="Wei L."/>
            <person name="Li C."/>
            <person name="Ma Q."/>
            <person name="Ju M."/>
            <person name="Zhao R."/>
            <person name="Li G."/>
            <person name="Mu C."/>
            <person name="Tian Q."/>
            <person name="Mei H."/>
            <person name="Zhang T."/>
            <person name="Gao T."/>
            <person name="Zhang H."/>
        </authorList>
    </citation>
    <scope>NUCLEOTIDE SEQUENCE</scope>
    <source>
        <strain evidence="1">G02</strain>
    </source>
</reference>
<reference evidence="1" key="1">
    <citation type="submission" date="2020-06" db="EMBL/GenBank/DDBJ databases">
        <authorList>
            <person name="Li T."/>
            <person name="Hu X."/>
            <person name="Zhang T."/>
            <person name="Song X."/>
            <person name="Zhang H."/>
            <person name="Dai N."/>
            <person name="Sheng W."/>
            <person name="Hou X."/>
            <person name="Wei L."/>
        </authorList>
    </citation>
    <scope>NUCLEOTIDE SEQUENCE</scope>
    <source>
        <strain evidence="1">G02</strain>
        <tissue evidence="1">Leaf</tissue>
    </source>
</reference>
<dbReference type="EMBL" id="JACGWJ010000027">
    <property type="protein sequence ID" value="KAL0309017.1"/>
    <property type="molecule type" value="Genomic_DNA"/>
</dbReference>
<protein>
    <submittedName>
        <fullName evidence="1">Uncharacterized protein</fullName>
    </submittedName>
</protein>